<dbReference type="Proteomes" id="UP000562124">
    <property type="component" value="Unassembled WGS sequence"/>
</dbReference>
<proteinExistence type="predicted"/>
<evidence type="ECO:0000313" key="1">
    <source>
        <dbReference type="EMBL" id="NMR21596.1"/>
    </source>
</evidence>
<reference evidence="1 2" key="1">
    <citation type="submission" date="2020-04" db="EMBL/GenBank/DDBJ databases">
        <title>Sequencing and Assembly of C. fimi.</title>
        <authorList>
            <person name="Ramsey A.R."/>
        </authorList>
    </citation>
    <scope>NUCLEOTIDE SEQUENCE [LARGE SCALE GENOMIC DNA]</scope>
    <source>
        <strain evidence="1 2">SB</strain>
    </source>
</reference>
<sequence>MRRNPRQIALITALGDSDAVSAGDYDLAADVGWALVGRRVDDATMLELLEPWRGHRYRVVRLLEVTRGTAPRRGPRLAIHDHRRS</sequence>
<comment type="caution">
    <text evidence="1">The sequence shown here is derived from an EMBL/GenBank/DDBJ whole genome shotgun (WGS) entry which is preliminary data.</text>
</comment>
<evidence type="ECO:0000313" key="2">
    <source>
        <dbReference type="Proteomes" id="UP000562124"/>
    </source>
</evidence>
<name>A0A7Y0M0I7_CELFI</name>
<dbReference type="AlphaFoldDB" id="A0A7Y0M0I7"/>
<gene>
    <name evidence="1" type="ORF">HIR71_15455</name>
</gene>
<keyword evidence="2" id="KW-1185">Reference proteome</keyword>
<accession>A0A7Y0M0I7</accession>
<organism evidence="1 2">
    <name type="scientific">Cellulomonas fimi</name>
    <dbReference type="NCBI Taxonomy" id="1708"/>
    <lineage>
        <taxon>Bacteria</taxon>
        <taxon>Bacillati</taxon>
        <taxon>Actinomycetota</taxon>
        <taxon>Actinomycetes</taxon>
        <taxon>Micrococcales</taxon>
        <taxon>Cellulomonadaceae</taxon>
        <taxon>Cellulomonas</taxon>
    </lineage>
</organism>
<dbReference type="EMBL" id="JABCJJ010000043">
    <property type="protein sequence ID" value="NMR21596.1"/>
    <property type="molecule type" value="Genomic_DNA"/>
</dbReference>
<protein>
    <submittedName>
        <fullName evidence="1">Uncharacterized protein</fullName>
    </submittedName>
</protein>